<dbReference type="EMBL" id="SHNP01000001">
    <property type="protein sequence ID" value="MCX2972351.1"/>
    <property type="molecule type" value="Genomic_DNA"/>
</dbReference>
<keyword evidence="3" id="KW-1185">Reference proteome</keyword>
<dbReference type="RefSeq" id="WP_279251376.1">
    <property type="nucleotide sequence ID" value="NZ_SHNP01000001.1"/>
</dbReference>
<comment type="caution">
    <text evidence="2">The sequence shown here is derived from an EMBL/GenBank/DDBJ whole genome shotgun (WGS) entry which is preliminary data.</text>
</comment>
<accession>A0ABT3SQT2</accession>
<dbReference type="PROSITE" id="PS51257">
    <property type="entry name" value="PROKAR_LIPOPROTEIN"/>
    <property type="match status" value="1"/>
</dbReference>
<protein>
    <submittedName>
        <fullName evidence="2">Uncharacterized protein</fullName>
    </submittedName>
</protein>
<name>A0ABT3SQT2_9GAMM</name>
<feature type="chain" id="PRO_5045721456" evidence="1">
    <location>
        <begin position="19"/>
        <end position="223"/>
    </location>
</feature>
<keyword evidence="1" id="KW-0732">Signal</keyword>
<sequence length="223" mass="24678">MKPLSIKLLFVLPLAVVACIAAYQSFGPVGTELVHEVLPQELPKPQNDSVVKNTGYKVAGLAGGNGGSEAIKQSAETDHAVSTWDSVSADPKTMAEWREKAEAKRALRIHSREQRVRNPEQMAERASRSLARRLRLTDDQRNQVSQIYQQYAKQLSALDNFDGTSSELAQARRRIEGERIQELMPIWSASPALQTARAQFMEAGRLAGATLITPAQERKLESQ</sequence>
<proteinExistence type="predicted"/>
<organism evidence="2 3">
    <name type="scientific">Candidatus Seongchinamella marina</name>
    <dbReference type="NCBI Taxonomy" id="2518990"/>
    <lineage>
        <taxon>Bacteria</taxon>
        <taxon>Pseudomonadati</taxon>
        <taxon>Pseudomonadota</taxon>
        <taxon>Gammaproteobacteria</taxon>
        <taxon>Cellvibrionales</taxon>
        <taxon>Halieaceae</taxon>
        <taxon>Seongchinamella</taxon>
    </lineage>
</organism>
<gene>
    <name evidence="2" type="ORF">EYC87_01955</name>
</gene>
<feature type="signal peptide" evidence="1">
    <location>
        <begin position="1"/>
        <end position="18"/>
    </location>
</feature>
<reference evidence="2" key="1">
    <citation type="submission" date="2019-02" db="EMBL/GenBank/DDBJ databases">
        <authorList>
            <person name="Li S.-H."/>
        </authorList>
    </citation>
    <scope>NUCLEOTIDE SEQUENCE</scope>
    <source>
        <strain evidence="2">IMCC8485</strain>
    </source>
</reference>
<evidence type="ECO:0000313" key="2">
    <source>
        <dbReference type="EMBL" id="MCX2972351.1"/>
    </source>
</evidence>
<evidence type="ECO:0000313" key="3">
    <source>
        <dbReference type="Proteomes" id="UP001143307"/>
    </source>
</evidence>
<evidence type="ECO:0000256" key="1">
    <source>
        <dbReference type="SAM" id="SignalP"/>
    </source>
</evidence>
<dbReference type="Proteomes" id="UP001143307">
    <property type="component" value="Unassembled WGS sequence"/>
</dbReference>